<evidence type="ECO:0000313" key="2">
    <source>
        <dbReference type="Proteomes" id="UP001062776"/>
    </source>
</evidence>
<dbReference type="RefSeq" id="WP_264816415.1">
    <property type="nucleotide sequence ID" value="NZ_BAPV01000042.1"/>
</dbReference>
<evidence type="ECO:0008006" key="3">
    <source>
        <dbReference type="Google" id="ProtNLM"/>
    </source>
</evidence>
<dbReference type="Proteomes" id="UP001062776">
    <property type="component" value="Unassembled WGS sequence"/>
</dbReference>
<organism evidence="1 2">
    <name type="scientific">Asaia krungthepensis NRIC 0535</name>
    <dbReference type="NCBI Taxonomy" id="1307925"/>
    <lineage>
        <taxon>Bacteria</taxon>
        <taxon>Pseudomonadati</taxon>
        <taxon>Pseudomonadota</taxon>
        <taxon>Alphaproteobacteria</taxon>
        <taxon>Acetobacterales</taxon>
        <taxon>Acetobacteraceae</taxon>
        <taxon>Asaia</taxon>
    </lineage>
</organism>
<name>A0ABQ0Q4P5_9PROT</name>
<dbReference type="EMBL" id="BAPV01000042">
    <property type="protein sequence ID" value="GBQ91298.1"/>
    <property type="molecule type" value="Genomic_DNA"/>
</dbReference>
<dbReference type="InterPro" id="IPR025528">
    <property type="entry name" value="BrnA_antitoxin"/>
</dbReference>
<evidence type="ECO:0000313" key="1">
    <source>
        <dbReference type="EMBL" id="GBQ91298.1"/>
    </source>
</evidence>
<comment type="caution">
    <text evidence="1">The sequence shown here is derived from an EMBL/GenBank/DDBJ whole genome shotgun (WGS) entry which is preliminary data.</text>
</comment>
<reference evidence="1" key="1">
    <citation type="submission" date="2013-04" db="EMBL/GenBank/DDBJ databases">
        <title>The genome sequencing project of 58 acetic acid bacteria.</title>
        <authorList>
            <person name="Okamoto-Kainuma A."/>
            <person name="Ishikawa M."/>
            <person name="Umino S."/>
            <person name="Koizumi Y."/>
            <person name="Shiwa Y."/>
            <person name="Yoshikawa H."/>
            <person name="Matsutani M."/>
            <person name="Matsushita K."/>
        </authorList>
    </citation>
    <scope>NUCLEOTIDE SEQUENCE</scope>
    <source>
        <strain evidence="1">NRIC 0535</strain>
    </source>
</reference>
<dbReference type="Pfam" id="PF14384">
    <property type="entry name" value="BrnA_antitoxin"/>
    <property type="match status" value="1"/>
</dbReference>
<gene>
    <name evidence="1" type="ORF">AA0535_2258</name>
</gene>
<keyword evidence="2" id="KW-1185">Reference proteome</keyword>
<accession>A0ABQ0Q4P5</accession>
<proteinExistence type="predicted"/>
<protein>
    <recommendedName>
        <fullName evidence="3">BrnA antitoxin family protein</fullName>
    </recommendedName>
</protein>
<sequence>MRKLKTLKSVTETQVREMILEDPDAPEATDRQLRRAVPFAEAFPDLAVRAKDGLVRRPIGRPRSEKKKTSVSLRLDPDVLEKFRRTGPGWQTRINEALRKA</sequence>